<sequence>MKTLALNLNGNLTSNNIPSTDPMLMWPADPSDDGVGTIMIDGGSLEFSMSLERLGSPLSSDERRVLFG</sequence>
<proteinExistence type="predicted"/>
<organism evidence="1 2">
    <name type="scientific">Hibiscus sabdariffa</name>
    <name type="common">roselle</name>
    <dbReference type="NCBI Taxonomy" id="183260"/>
    <lineage>
        <taxon>Eukaryota</taxon>
        <taxon>Viridiplantae</taxon>
        <taxon>Streptophyta</taxon>
        <taxon>Embryophyta</taxon>
        <taxon>Tracheophyta</taxon>
        <taxon>Spermatophyta</taxon>
        <taxon>Magnoliopsida</taxon>
        <taxon>eudicotyledons</taxon>
        <taxon>Gunneridae</taxon>
        <taxon>Pentapetalae</taxon>
        <taxon>rosids</taxon>
        <taxon>malvids</taxon>
        <taxon>Malvales</taxon>
        <taxon>Malvaceae</taxon>
        <taxon>Malvoideae</taxon>
        <taxon>Hibiscus</taxon>
    </lineage>
</organism>
<evidence type="ECO:0000313" key="1">
    <source>
        <dbReference type="EMBL" id="KAK8535430.1"/>
    </source>
</evidence>
<accession>A0ABR2DCJ2</accession>
<comment type="caution">
    <text evidence="1">The sequence shown here is derived from an EMBL/GenBank/DDBJ whole genome shotgun (WGS) entry which is preliminary data.</text>
</comment>
<evidence type="ECO:0000313" key="2">
    <source>
        <dbReference type="Proteomes" id="UP001472677"/>
    </source>
</evidence>
<name>A0ABR2DCJ2_9ROSI</name>
<gene>
    <name evidence="1" type="ORF">V6N12_056948</name>
</gene>
<dbReference type="Proteomes" id="UP001472677">
    <property type="component" value="Unassembled WGS sequence"/>
</dbReference>
<dbReference type="EMBL" id="JBBPBM010000030">
    <property type="protein sequence ID" value="KAK8535430.1"/>
    <property type="molecule type" value="Genomic_DNA"/>
</dbReference>
<protein>
    <submittedName>
        <fullName evidence="1">Uncharacterized protein</fullName>
    </submittedName>
</protein>
<keyword evidence="2" id="KW-1185">Reference proteome</keyword>
<reference evidence="1 2" key="1">
    <citation type="journal article" date="2024" name="G3 (Bethesda)">
        <title>Genome assembly of Hibiscus sabdariffa L. provides insights into metabolisms of medicinal natural products.</title>
        <authorList>
            <person name="Kim T."/>
        </authorList>
    </citation>
    <scope>NUCLEOTIDE SEQUENCE [LARGE SCALE GENOMIC DNA]</scope>
    <source>
        <strain evidence="1">TK-2024</strain>
        <tissue evidence="1">Old leaves</tissue>
    </source>
</reference>